<dbReference type="Pfam" id="PF17931">
    <property type="entry name" value="TetR_C_23"/>
    <property type="match status" value="1"/>
</dbReference>
<dbReference type="AlphaFoldDB" id="A0A4R6TAP7"/>
<feature type="domain" description="Tetracyclin repressor-like C-terminal" evidence="1">
    <location>
        <begin position="90"/>
        <end position="217"/>
    </location>
</feature>
<comment type="caution">
    <text evidence="2">The sequence shown here is derived from an EMBL/GenBank/DDBJ whole genome shotgun (WGS) entry which is preliminary data.</text>
</comment>
<evidence type="ECO:0000313" key="2">
    <source>
        <dbReference type="EMBL" id="TDQ18534.1"/>
    </source>
</evidence>
<evidence type="ECO:0000259" key="1">
    <source>
        <dbReference type="Pfam" id="PF17931"/>
    </source>
</evidence>
<dbReference type="SUPFAM" id="SSF48498">
    <property type="entry name" value="Tetracyclin repressor-like, C-terminal domain"/>
    <property type="match status" value="1"/>
</dbReference>
<sequence length="221" mass="25595">METTTSKKSVKKDYKKLILEGYVNYVLEHGNEPPSVFKFAKELKMKEEDFYTYYTSFDSIKSSIWVSILDATIASIESQEVYAGYTAREKFLSFLFTWIEELKKVRSYLLVLYGDKLKSARALHADSADFKSKFKEFANDIVSAGKESEEIASRPYVSEKYDEALWIQAAFIFRFWLGDKSPRFEKTDAAIEKSVNLAFDLMGKSALDTFLDFAKFLYQNK</sequence>
<name>A0A4R6TAP7_9BACT</name>
<reference evidence="2 3" key="1">
    <citation type="submission" date="2019-03" db="EMBL/GenBank/DDBJ databases">
        <title>Genomic Encyclopedia of Type Strains, Phase III (KMG-III): the genomes of soil and plant-associated and newly described type strains.</title>
        <authorList>
            <person name="Whitman W."/>
        </authorList>
    </citation>
    <scope>NUCLEOTIDE SEQUENCE [LARGE SCALE GENOMIC DNA]</scope>
    <source>
        <strain evidence="2 3">CECT 8446</strain>
    </source>
</reference>
<organism evidence="2 3">
    <name type="scientific">Algoriphagus boseongensis</name>
    <dbReference type="NCBI Taxonomy" id="1442587"/>
    <lineage>
        <taxon>Bacteria</taxon>
        <taxon>Pseudomonadati</taxon>
        <taxon>Bacteroidota</taxon>
        <taxon>Cytophagia</taxon>
        <taxon>Cytophagales</taxon>
        <taxon>Cyclobacteriaceae</taxon>
        <taxon>Algoriphagus</taxon>
    </lineage>
</organism>
<dbReference type="RefSeq" id="WP_133552037.1">
    <property type="nucleotide sequence ID" value="NZ_SNYF01000005.1"/>
</dbReference>
<dbReference type="Gene3D" id="1.10.357.10">
    <property type="entry name" value="Tetracycline Repressor, domain 2"/>
    <property type="match status" value="1"/>
</dbReference>
<protein>
    <submittedName>
        <fullName evidence="2">AcrR family transcriptional regulator</fullName>
    </submittedName>
</protein>
<keyword evidence="3" id="KW-1185">Reference proteome</keyword>
<evidence type="ECO:0000313" key="3">
    <source>
        <dbReference type="Proteomes" id="UP000294535"/>
    </source>
</evidence>
<dbReference type="InterPro" id="IPR041673">
    <property type="entry name" value="TetR_C_23"/>
</dbReference>
<dbReference type="OrthoDB" id="977687at2"/>
<dbReference type="Proteomes" id="UP000294535">
    <property type="component" value="Unassembled WGS sequence"/>
</dbReference>
<proteinExistence type="predicted"/>
<accession>A0A4R6TAP7</accession>
<dbReference type="InterPro" id="IPR036271">
    <property type="entry name" value="Tet_transcr_reg_TetR-rel_C_sf"/>
</dbReference>
<dbReference type="EMBL" id="SNYF01000005">
    <property type="protein sequence ID" value="TDQ18534.1"/>
    <property type="molecule type" value="Genomic_DNA"/>
</dbReference>
<gene>
    <name evidence="2" type="ORF">DFQ04_0336</name>
</gene>